<dbReference type="RefSeq" id="XP_011402053.1">
    <property type="nucleotide sequence ID" value="XM_011403751.1"/>
</dbReference>
<proteinExistence type="predicted"/>
<keyword evidence="3" id="KW-1185">Reference proteome</keyword>
<name>A0A087STF0_AUXPR</name>
<dbReference type="AlphaFoldDB" id="A0A087STF0"/>
<protein>
    <submittedName>
        <fullName evidence="2">Uncharacterized protein</fullName>
    </submittedName>
</protein>
<dbReference type="GeneID" id="23617914"/>
<dbReference type="KEGG" id="apro:F751_6523"/>
<organism evidence="2 3">
    <name type="scientific">Auxenochlorella protothecoides</name>
    <name type="common">Green microalga</name>
    <name type="synonym">Chlorella protothecoides</name>
    <dbReference type="NCBI Taxonomy" id="3075"/>
    <lineage>
        <taxon>Eukaryota</taxon>
        <taxon>Viridiplantae</taxon>
        <taxon>Chlorophyta</taxon>
        <taxon>core chlorophytes</taxon>
        <taxon>Trebouxiophyceae</taxon>
        <taxon>Chlorellales</taxon>
        <taxon>Chlorellaceae</taxon>
        <taxon>Auxenochlorella</taxon>
    </lineage>
</organism>
<gene>
    <name evidence="2" type="ORF">F751_6523</name>
</gene>
<evidence type="ECO:0000313" key="2">
    <source>
        <dbReference type="EMBL" id="KFM29004.1"/>
    </source>
</evidence>
<reference evidence="2 3" key="1">
    <citation type="journal article" date="2014" name="BMC Genomics">
        <title>Oil accumulation mechanisms of the oleaginous microalga Chlorella protothecoides revealed through its genome, transcriptomes, and proteomes.</title>
        <authorList>
            <person name="Gao C."/>
            <person name="Wang Y."/>
            <person name="Shen Y."/>
            <person name="Yan D."/>
            <person name="He X."/>
            <person name="Dai J."/>
            <person name="Wu Q."/>
        </authorList>
    </citation>
    <scope>NUCLEOTIDE SEQUENCE [LARGE SCALE GENOMIC DNA]</scope>
    <source>
        <strain evidence="2 3">0710</strain>
    </source>
</reference>
<feature type="compositionally biased region" description="Low complexity" evidence="1">
    <location>
        <begin position="12"/>
        <end position="21"/>
    </location>
</feature>
<dbReference type="EMBL" id="KL662185">
    <property type="protein sequence ID" value="KFM29004.1"/>
    <property type="molecule type" value="Genomic_DNA"/>
</dbReference>
<evidence type="ECO:0000313" key="3">
    <source>
        <dbReference type="Proteomes" id="UP000028924"/>
    </source>
</evidence>
<sequence length="99" mass="10486">MGWLPRSGSHTAAAPRPSSRPSIPPVPIWDAGCASVCGLLSLVPIIFWEIEGPAVPHECRIALLALLPDLGMDVDGDAWREGDDSDTGGPPAQGWYVEI</sequence>
<feature type="region of interest" description="Disordered" evidence="1">
    <location>
        <begin position="1"/>
        <end position="22"/>
    </location>
</feature>
<dbReference type="Proteomes" id="UP000028924">
    <property type="component" value="Unassembled WGS sequence"/>
</dbReference>
<evidence type="ECO:0000256" key="1">
    <source>
        <dbReference type="SAM" id="MobiDB-lite"/>
    </source>
</evidence>
<accession>A0A087STF0</accession>